<protein>
    <submittedName>
        <fullName evidence="2">Lysophospholipase-like protein, putative</fullName>
    </submittedName>
</protein>
<dbReference type="RefSeq" id="XP_952737.1">
    <property type="nucleotide sequence ID" value="XM_947644.1"/>
</dbReference>
<dbReference type="OrthoDB" id="2498029at2759"/>
<accession>Q4UAP0</accession>
<dbReference type="STRING" id="5874.Q4UAP0"/>
<dbReference type="KEGG" id="tan:TA17285"/>
<dbReference type="InParanoid" id="Q4UAP0"/>
<dbReference type="eggNOG" id="ENOG502TN5K">
    <property type="taxonomic scope" value="Eukaryota"/>
</dbReference>
<dbReference type="OMA" id="CITAFAY"/>
<name>Q4UAP0_THEAN</name>
<dbReference type="SUPFAM" id="SSF53474">
    <property type="entry name" value="alpha/beta-Hydrolases"/>
    <property type="match status" value="1"/>
</dbReference>
<gene>
    <name evidence="2" type="ORF">TA17285</name>
</gene>
<organism evidence="2 3">
    <name type="scientific">Theileria annulata</name>
    <dbReference type="NCBI Taxonomy" id="5874"/>
    <lineage>
        <taxon>Eukaryota</taxon>
        <taxon>Sar</taxon>
        <taxon>Alveolata</taxon>
        <taxon>Apicomplexa</taxon>
        <taxon>Aconoidasida</taxon>
        <taxon>Piroplasmida</taxon>
        <taxon>Theileriidae</taxon>
        <taxon>Theileria</taxon>
    </lineage>
</organism>
<evidence type="ECO:0000259" key="1">
    <source>
        <dbReference type="Pfam" id="PF12146"/>
    </source>
</evidence>
<dbReference type="InterPro" id="IPR051044">
    <property type="entry name" value="MAG_DAG_Lipase"/>
</dbReference>
<dbReference type="Pfam" id="PF12146">
    <property type="entry name" value="Hydrolase_4"/>
    <property type="match status" value="1"/>
</dbReference>
<feature type="domain" description="Serine aminopeptidase S33" evidence="1">
    <location>
        <begin position="745"/>
        <end position="799"/>
    </location>
</feature>
<dbReference type="Proteomes" id="UP000001950">
    <property type="component" value="Chromosome 4"/>
</dbReference>
<dbReference type="GeneID" id="3863357"/>
<dbReference type="InterPro" id="IPR029058">
    <property type="entry name" value="AB_hydrolase_fold"/>
</dbReference>
<dbReference type="AlphaFoldDB" id="Q4UAP0"/>
<dbReference type="EMBL" id="CR940353">
    <property type="protein sequence ID" value="CAI76111.1"/>
    <property type="molecule type" value="Genomic_DNA"/>
</dbReference>
<evidence type="ECO:0000313" key="3">
    <source>
        <dbReference type="Proteomes" id="UP000001950"/>
    </source>
</evidence>
<dbReference type="VEuPathDB" id="PiroplasmaDB:TA17285"/>
<dbReference type="InterPro" id="IPR022742">
    <property type="entry name" value="Hydrolase_4"/>
</dbReference>
<proteinExistence type="predicted"/>
<reference evidence="2 3" key="1">
    <citation type="journal article" date="2005" name="Science">
        <title>Genome of the host-cell transforming parasite Theileria annulata compared with T. parva.</title>
        <authorList>
            <person name="Pain A."/>
            <person name="Renauld H."/>
            <person name="Berriman M."/>
            <person name="Murphy L."/>
            <person name="Yeats C.A."/>
            <person name="Weir W."/>
            <person name="Kerhornou A."/>
            <person name="Aslett M."/>
            <person name="Bishop R."/>
            <person name="Bouchier C."/>
            <person name="Cochet M."/>
            <person name="Coulson R.M.R."/>
            <person name="Cronin A."/>
            <person name="de Villiers E.P."/>
            <person name="Fraser A."/>
            <person name="Fosker N."/>
            <person name="Gardner M."/>
            <person name="Goble A."/>
            <person name="Griffiths-Jones S."/>
            <person name="Harris D.E."/>
            <person name="Katzer F."/>
            <person name="Larke N."/>
            <person name="Lord A."/>
            <person name="Maser P."/>
            <person name="McKellar S."/>
            <person name="Mooney P."/>
            <person name="Morton F."/>
            <person name="Nene V."/>
            <person name="O'Neil S."/>
            <person name="Price C."/>
            <person name="Quail M.A."/>
            <person name="Rabbinowitsch E."/>
            <person name="Rawlings N.D."/>
            <person name="Rutter S."/>
            <person name="Saunders D."/>
            <person name="Seeger K."/>
            <person name="Shah T."/>
            <person name="Squares R."/>
            <person name="Squares S."/>
            <person name="Tivey A."/>
            <person name="Walker A.R."/>
            <person name="Woodward J."/>
            <person name="Dobbelaere D.A.E."/>
            <person name="Langsley G."/>
            <person name="Rajandream M.A."/>
            <person name="McKeever D."/>
            <person name="Shiels B."/>
            <person name="Tait A."/>
            <person name="Barrell B.G."/>
            <person name="Hall N."/>
        </authorList>
    </citation>
    <scope>NUCLEOTIDE SEQUENCE [LARGE SCALE GENOMIC DNA]</scope>
    <source>
        <strain evidence="3">Ankara</strain>
    </source>
</reference>
<dbReference type="Gene3D" id="3.40.50.1820">
    <property type="entry name" value="alpha/beta hydrolase"/>
    <property type="match status" value="1"/>
</dbReference>
<evidence type="ECO:0000313" key="2">
    <source>
        <dbReference type="EMBL" id="CAI76111.1"/>
    </source>
</evidence>
<keyword evidence="3" id="KW-1185">Reference proteome</keyword>
<dbReference type="PANTHER" id="PTHR11614">
    <property type="entry name" value="PHOSPHOLIPASE-RELATED"/>
    <property type="match status" value="1"/>
</dbReference>
<sequence length="990" mass="115279">MVGEHLNLALDGINLDLNKINFWKENVYNLVNLNYAPKPGYQFVKITNSKAVLWETDGSTFCRKVTVSQHNSSFIFLYINITNKVDSKSLYFVNSQWHSTIGDSSPNVAQSTLKKQRQAIINQPKDDWCRVKSTDFFEKLSKVVELHQFFSEVELNLGSKLNHRQFFINNSHKLLIDVYLPKLGYKLTKVKSGLFEIWSSNSPNEKCITAFAYPRTRYSYLHLVIETDSPSSPSSLTGTNTNTAGRRKNLYYKRSIYRWNEVSKEEFFSHFEMDFGKTGVNGEVCNLERDLYCYYYKNIPLKIDNIDEDLFFVTKTYCEKVTNLSINPKPGFFLKEIYLDRFILKCSKIENVLLVNLHMYNEELVTFYIVLSTFNFKSKFSRPLQSPEVSSTNNLNGLTNSHSPYLVKDTTNLNSTIKAQTQISPESVNTILYFKKRDSTWALVSYSDYMSTFTSFSYYKPNFDFTNSINSTKSSSRSNSIGISRRPNFMHKNRFSRVVHMRNLLRKNLNIQDEVFQGKIFSNTFKNHKNLNIRTYFSPSENYICPKKVSRFYEFASEKNVILVHGMASSFMDQFMAVNFTKALQKYNYLNLNPYFMAPIGPLSSNFIHKRTMLNGVMSHNEILYGYRKRQSVNINTIRKNPLHRLKFHKLINLKRYKYYFNTAITRRRPHLIRYNTYNTKTYYRNPSNARIGYTNNVSEYRSFVYPSYKRNLALSNSRKYFDVFNPSNQYMENILDVFKSCSYTGSLVELLNKLGYNVYALDLQSHGLSESATKIKCHVTDYQDYVLDLIQFIEIVKTGKFFDNSDSCDFQYQTNSLNMQFSQELNQYSSEEQENNTDYFSSMNNSPISNESSNTLKNYINSPTSKEKQKEQYVLIAHSMGANISLQAIKQYNSSQSTVSGEINQCCTCAKQASGRSTDSNENLLVDVFISVSGMYNVLDILTKTVKKIFPIFFKFSSMFAPALNNVPLKFRDYTTTFRLYKRFHVCFT</sequence>